<dbReference type="EMBL" id="JAUSRB010000002">
    <property type="protein sequence ID" value="MDP9863282.1"/>
    <property type="molecule type" value="Genomic_DNA"/>
</dbReference>
<gene>
    <name evidence="1" type="ORF">J2S55_002548</name>
</gene>
<accession>A0ABT9R238</accession>
<comment type="caution">
    <text evidence="1">The sequence shown here is derived from an EMBL/GenBank/DDBJ whole genome shotgun (WGS) entry which is preliminary data.</text>
</comment>
<dbReference type="Proteomes" id="UP001230426">
    <property type="component" value="Unassembled WGS sequence"/>
</dbReference>
<reference evidence="1 2" key="1">
    <citation type="submission" date="2023-07" db="EMBL/GenBank/DDBJ databases">
        <title>Sequencing the genomes of 1000 actinobacteria strains.</title>
        <authorList>
            <person name="Klenk H.-P."/>
        </authorList>
    </citation>
    <scope>NUCLEOTIDE SEQUENCE [LARGE SCALE GENOMIC DNA]</scope>
    <source>
        <strain evidence="1 2">DSM 44109</strain>
    </source>
</reference>
<sequence>MNRAPATDLTALRNAVNDEPASTAGAWAAGPAAVEGFLRRIVDDLNRLPSLIVHHAEFGHYGSGYASYVDVLLTKREGSMRRSADGWTEVEGLPLTLCRLAPLAARFALDVRSSGPGGSGARGLPRLSEVTDTAPPGWEQECHQVDQVLDRHRITLLGLSGSTAEGMIRSLPQPPTDRLTVNTPLAIISEPERPRRRLPSGLQTAGLSDVRWTCLLVIADWPGALLGL</sequence>
<keyword evidence="2" id="KW-1185">Reference proteome</keyword>
<name>A0ABT9R238_9ACTN</name>
<dbReference type="RefSeq" id="WP_306860020.1">
    <property type="nucleotide sequence ID" value="NZ_JAUSRB010000002.1"/>
</dbReference>
<protein>
    <submittedName>
        <fullName evidence="1">Uncharacterized protein</fullName>
    </submittedName>
</protein>
<evidence type="ECO:0000313" key="2">
    <source>
        <dbReference type="Proteomes" id="UP001230426"/>
    </source>
</evidence>
<evidence type="ECO:0000313" key="1">
    <source>
        <dbReference type="EMBL" id="MDP9863282.1"/>
    </source>
</evidence>
<organism evidence="1 2">
    <name type="scientific">Streptosporangium brasiliense</name>
    <dbReference type="NCBI Taxonomy" id="47480"/>
    <lineage>
        <taxon>Bacteria</taxon>
        <taxon>Bacillati</taxon>
        <taxon>Actinomycetota</taxon>
        <taxon>Actinomycetes</taxon>
        <taxon>Streptosporangiales</taxon>
        <taxon>Streptosporangiaceae</taxon>
        <taxon>Streptosporangium</taxon>
    </lineage>
</organism>
<proteinExistence type="predicted"/>